<dbReference type="EMBL" id="CP002098">
    <property type="protein sequence ID" value="ADM26920.1"/>
    <property type="molecule type" value="Genomic_DNA"/>
</dbReference>
<dbReference type="GO" id="GO:0003723">
    <property type="term" value="F:RNA binding"/>
    <property type="evidence" value="ECO:0007669"/>
    <property type="project" value="UniProtKB-KW"/>
</dbReference>
<keyword evidence="1" id="KW-0648">Protein biosynthesis</keyword>
<evidence type="ECO:0000313" key="2">
    <source>
        <dbReference type="Proteomes" id="UP000001304"/>
    </source>
</evidence>
<evidence type="ECO:0000313" key="1">
    <source>
        <dbReference type="EMBL" id="ADM26920.1"/>
    </source>
</evidence>
<organism evidence="1 2">
    <name type="scientific">Ignisphaera aggregans (strain DSM 17230 / JCM 13409 / AQ1.S1)</name>
    <dbReference type="NCBI Taxonomy" id="583356"/>
    <lineage>
        <taxon>Archaea</taxon>
        <taxon>Thermoproteota</taxon>
        <taxon>Thermoprotei</taxon>
        <taxon>Desulfurococcales</taxon>
        <taxon>Desulfurococcaceae</taxon>
        <taxon>Ignisphaera</taxon>
    </lineage>
</organism>
<reference evidence="1 2" key="1">
    <citation type="journal article" date="2010" name="Stand. Genomic Sci.">
        <title>Complete genome sequence of Ignisphaera aggregans type strain (AQ1.S1).</title>
        <authorList>
            <person name="Goker M."/>
            <person name="Held B."/>
            <person name="Lapidus A."/>
            <person name="Nolan M."/>
            <person name="Spring S."/>
            <person name="Yasawong M."/>
            <person name="Lucas S."/>
            <person name="Glavina Del Rio T."/>
            <person name="Tice H."/>
            <person name="Cheng J.F."/>
            <person name="Goodwin L."/>
            <person name="Tapia R."/>
            <person name="Pitluck S."/>
            <person name="Liolios K."/>
            <person name="Ivanova N."/>
            <person name="Mavromatis K."/>
            <person name="Mikhailova N."/>
            <person name="Pati A."/>
            <person name="Chen A."/>
            <person name="Palaniappan K."/>
            <person name="Brambilla E."/>
            <person name="Land M."/>
            <person name="Hauser L."/>
            <person name="Chang Y.J."/>
            <person name="Jeffries C.D."/>
            <person name="Brettin T."/>
            <person name="Detter J.C."/>
            <person name="Han C."/>
            <person name="Rohde M."/>
            <person name="Sikorski J."/>
            <person name="Woyke T."/>
            <person name="Bristow J."/>
            <person name="Eisen J.A."/>
            <person name="Markowitz V."/>
            <person name="Hugenholtz P."/>
            <person name="Kyrpides N.C."/>
            <person name="Klenk H.P."/>
        </authorList>
    </citation>
    <scope>NUCLEOTIDE SEQUENCE [LARGE SCALE GENOMIC DNA]</scope>
    <source>
        <strain evidence="2">DSM 17230 / JCM 13409 / AQ1.S1</strain>
    </source>
</reference>
<protein>
    <submittedName>
        <fullName evidence="1">Transcription elongation factor NusA-like protein</fullName>
    </submittedName>
</protein>
<dbReference type="Proteomes" id="UP000001304">
    <property type="component" value="Chromosome"/>
</dbReference>
<dbReference type="NCBIfam" id="NF005013">
    <property type="entry name" value="PRK06418.1"/>
    <property type="match status" value="1"/>
</dbReference>
<dbReference type="HOGENOM" id="CLU_132460_1_0_2"/>
<dbReference type="BioCyc" id="IAGG583356:GHAH-76-MONOMER"/>
<accession>E0SPH7</accession>
<proteinExistence type="predicted"/>
<dbReference type="KEGG" id="iag:Igag_0067"/>
<keyword evidence="2" id="KW-1185">Reference proteome</keyword>
<dbReference type="AlphaFoldDB" id="E0SPH7"/>
<dbReference type="GO" id="GO:0006353">
    <property type="term" value="P:DNA-templated transcription termination"/>
    <property type="evidence" value="ECO:0007669"/>
    <property type="project" value="UniProtKB-KW"/>
</dbReference>
<name>E0SPH7_IGNAA</name>
<dbReference type="GO" id="GO:0003746">
    <property type="term" value="F:translation elongation factor activity"/>
    <property type="evidence" value="ECO:0007669"/>
    <property type="project" value="UniProtKB-KW"/>
</dbReference>
<gene>
    <name evidence="1" type="ordered locus">Igag_0067</name>
</gene>
<keyword evidence="1" id="KW-0251">Elongation factor</keyword>
<sequence>MKIPLDTICVRSGILCPRCKRLVDSGTYTTIDVEIMKVLLELEEDPNNKFLREATYIKSYSVDSMVIVLLELSNTVPQSFLIRIARMISEKMGMKIRVVRYSQDQKSMIAQLFAPARIQGIDSVWLPDGDVQYIIRVSRYDAKYLPLKINELETLLSKMFNESYRIKVI</sequence>
<dbReference type="STRING" id="583356.Igag_0067"/>